<comment type="similarity">
    <text evidence="1 6">Belongs to the SecB family.</text>
</comment>
<organism evidence="8 9">
    <name type="scientific">Kordiimonas pumila</name>
    <dbReference type="NCBI Taxonomy" id="2161677"/>
    <lineage>
        <taxon>Bacteria</taxon>
        <taxon>Pseudomonadati</taxon>
        <taxon>Pseudomonadota</taxon>
        <taxon>Alphaproteobacteria</taxon>
        <taxon>Kordiimonadales</taxon>
        <taxon>Kordiimonadaceae</taxon>
        <taxon>Kordiimonas</taxon>
    </lineage>
</organism>
<keyword evidence="6" id="KW-0963">Cytoplasm</keyword>
<evidence type="ECO:0000256" key="7">
    <source>
        <dbReference type="SAM" id="MobiDB-lite"/>
    </source>
</evidence>
<dbReference type="NCBIfam" id="NF004392">
    <property type="entry name" value="PRK05751.1-3"/>
    <property type="match status" value="1"/>
</dbReference>
<evidence type="ECO:0000256" key="3">
    <source>
        <dbReference type="ARBA" id="ARBA00022927"/>
    </source>
</evidence>
<evidence type="ECO:0000313" key="8">
    <source>
        <dbReference type="EMBL" id="MFC3053634.1"/>
    </source>
</evidence>
<comment type="function">
    <text evidence="6">One of the proteins required for the normal export of preproteins out of the cell cytoplasm. It is a molecular chaperone that binds to a subset of precursor proteins, maintaining them in a translocation-competent state. It also specifically binds to its receptor SecA.</text>
</comment>
<dbReference type="PANTHER" id="PTHR36918">
    <property type="match status" value="1"/>
</dbReference>
<comment type="subunit">
    <text evidence="6">Homotetramer, a dimer of dimers. One homotetramer interacts with 1 SecA dimer.</text>
</comment>
<reference evidence="9" key="1">
    <citation type="journal article" date="2019" name="Int. J. Syst. Evol. Microbiol.">
        <title>The Global Catalogue of Microorganisms (GCM) 10K type strain sequencing project: providing services to taxonomists for standard genome sequencing and annotation.</title>
        <authorList>
            <consortium name="The Broad Institute Genomics Platform"/>
            <consortium name="The Broad Institute Genome Sequencing Center for Infectious Disease"/>
            <person name="Wu L."/>
            <person name="Ma J."/>
        </authorList>
    </citation>
    <scope>NUCLEOTIDE SEQUENCE [LARGE SCALE GENOMIC DNA]</scope>
    <source>
        <strain evidence="9">KCTC 62164</strain>
    </source>
</reference>
<evidence type="ECO:0000256" key="4">
    <source>
        <dbReference type="ARBA" id="ARBA00023010"/>
    </source>
</evidence>
<proteinExistence type="inferred from homology"/>
<dbReference type="RefSeq" id="WP_194214542.1">
    <property type="nucleotide sequence ID" value="NZ_CP061205.1"/>
</dbReference>
<feature type="compositionally biased region" description="Polar residues" evidence="7">
    <location>
        <begin position="1"/>
        <end position="11"/>
    </location>
</feature>
<dbReference type="Gene3D" id="3.10.420.10">
    <property type="entry name" value="SecB-like"/>
    <property type="match status" value="1"/>
</dbReference>
<keyword evidence="3 6" id="KW-0653">Protein transport</keyword>
<comment type="caution">
    <text evidence="8">The sequence shown here is derived from an EMBL/GenBank/DDBJ whole genome shotgun (WGS) entry which is preliminary data.</text>
</comment>
<keyword evidence="4 6" id="KW-0811">Translocation</keyword>
<keyword evidence="9" id="KW-1185">Reference proteome</keyword>
<dbReference type="HAMAP" id="MF_00821">
    <property type="entry name" value="SecB"/>
    <property type="match status" value="1"/>
</dbReference>
<dbReference type="NCBIfam" id="TIGR00809">
    <property type="entry name" value="secB"/>
    <property type="match status" value="1"/>
</dbReference>
<dbReference type="EMBL" id="JBHRSL010000028">
    <property type="protein sequence ID" value="MFC3053634.1"/>
    <property type="molecule type" value="Genomic_DNA"/>
</dbReference>
<feature type="region of interest" description="Disordered" evidence="7">
    <location>
        <begin position="1"/>
        <end position="22"/>
    </location>
</feature>
<accession>A0ABV7D9F7</accession>
<dbReference type="InterPro" id="IPR035958">
    <property type="entry name" value="SecB-like_sf"/>
</dbReference>
<name>A0ABV7D9F7_9PROT</name>
<dbReference type="SUPFAM" id="SSF54611">
    <property type="entry name" value="SecB-like"/>
    <property type="match status" value="1"/>
</dbReference>
<evidence type="ECO:0000256" key="1">
    <source>
        <dbReference type="ARBA" id="ARBA00009990"/>
    </source>
</evidence>
<dbReference type="Pfam" id="PF02556">
    <property type="entry name" value="SecB"/>
    <property type="match status" value="1"/>
</dbReference>
<evidence type="ECO:0000256" key="2">
    <source>
        <dbReference type="ARBA" id="ARBA00022448"/>
    </source>
</evidence>
<comment type="subcellular location">
    <subcellularLocation>
        <location evidence="6">Cytoplasm</location>
    </subcellularLocation>
</comment>
<sequence length="180" mass="19459">MAENEITNDQTPVGGPAPEGAQGPQVGVLAQYVRDLSFENPNAPASLQALAATKPAIDVNVNVGVRKINDEVYEVELKITAKATYKDNEDKDNVAFVVELSYGSLFGVRNVPEEALKPFLLVQAPTLMFPFARRIVADASRDGGFPPLLLEPISFEGLYRAQQQQEAQAANDSETPTTVN</sequence>
<dbReference type="PANTHER" id="PTHR36918:SF1">
    <property type="entry name" value="PROTEIN-EXPORT PROTEIN SECB"/>
    <property type="match status" value="1"/>
</dbReference>
<keyword evidence="2 6" id="KW-0813">Transport</keyword>
<dbReference type="Proteomes" id="UP001595444">
    <property type="component" value="Unassembled WGS sequence"/>
</dbReference>
<protein>
    <recommendedName>
        <fullName evidence="6">Protein-export protein SecB</fullName>
    </recommendedName>
</protein>
<evidence type="ECO:0000256" key="5">
    <source>
        <dbReference type="ARBA" id="ARBA00023186"/>
    </source>
</evidence>
<keyword evidence="5 6" id="KW-0143">Chaperone</keyword>
<evidence type="ECO:0000313" key="9">
    <source>
        <dbReference type="Proteomes" id="UP001595444"/>
    </source>
</evidence>
<dbReference type="PRINTS" id="PR01594">
    <property type="entry name" value="SECBCHAPRONE"/>
</dbReference>
<evidence type="ECO:0000256" key="6">
    <source>
        <dbReference type="HAMAP-Rule" id="MF_00821"/>
    </source>
</evidence>
<dbReference type="InterPro" id="IPR003708">
    <property type="entry name" value="SecB"/>
</dbReference>
<feature type="compositionally biased region" description="Low complexity" evidence="7">
    <location>
        <begin position="12"/>
        <end position="22"/>
    </location>
</feature>
<gene>
    <name evidence="6 8" type="primary">secB</name>
    <name evidence="8" type="ORF">ACFOKA_17170</name>
</gene>